<evidence type="ECO:0000256" key="5">
    <source>
        <dbReference type="ARBA" id="ARBA00022857"/>
    </source>
</evidence>
<evidence type="ECO:0000313" key="10">
    <source>
        <dbReference type="EMBL" id="AND79219.1"/>
    </source>
</evidence>
<gene>
    <name evidence="10" type="ORF">A0O21_03830</name>
</gene>
<reference evidence="11" key="2">
    <citation type="submission" date="2016-03" db="EMBL/GenBank/DDBJ databases">
        <title>Streptococcus antelopensis sp. nov., isolated from the feces of the Tibetan antelope (Pantholops hodgsonii) in Hoh Xil National Nature Reserve, Qinghai, China.</title>
        <authorList>
            <person name="Bai X."/>
        </authorList>
    </citation>
    <scope>NUCLEOTIDE SEQUENCE [LARGE SCALE GENOMIC DNA]</scope>
    <source>
        <strain evidence="11">TA 26</strain>
    </source>
</reference>
<dbReference type="STRING" id="1811193.A0O21_03830"/>
<dbReference type="InterPro" id="IPR012259">
    <property type="entry name" value="DHFR"/>
</dbReference>
<evidence type="ECO:0000259" key="9">
    <source>
        <dbReference type="PROSITE" id="PS51330"/>
    </source>
</evidence>
<keyword evidence="11" id="KW-1185">Reference proteome</keyword>
<comment type="similarity">
    <text evidence="2 7 8">Belongs to the dihydrofolate reductase family.</text>
</comment>
<comment type="function">
    <text evidence="7">Key enzyme in folate metabolism. Catalyzes an essential reaction for de novo glycine and purine synthesis, and for DNA precursor synthesis.</text>
</comment>
<proteinExistence type="inferred from homology"/>
<keyword evidence="5 7" id="KW-0521">NADP</keyword>
<dbReference type="GO" id="GO:0004146">
    <property type="term" value="F:dihydrofolate reductase activity"/>
    <property type="evidence" value="ECO:0007669"/>
    <property type="project" value="UniProtKB-EC"/>
</dbReference>
<dbReference type="GO" id="GO:0050661">
    <property type="term" value="F:NADP binding"/>
    <property type="evidence" value="ECO:0007669"/>
    <property type="project" value="InterPro"/>
</dbReference>
<dbReference type="EC" id="1.5.1.3" evidence="3 7"/>
<dbReference type="OrthoDB" id="9804315at2"/>
<dbReference type="AlphaFoldDB" id="A0A172Q6W0"/>
<evidence type="ECO:0000256" key="1">
    <source>
        <dbReference type="ARBA" id="ARBA00004903"/>
    </source>
</evidence>
<keyword evidence="4 7" id="KW-0554">One-carbon metabolism</keyword>
<organism evidence="10 11">
    <name type="scientific">Streptococcus pantholopis</name>
    <dbReference type="NCBI Taxonomy" id="1811193"/>
    <lineage>
        <taxon>Bacteria</taxon>
        <taxon>Bacillati</taxon>
        <taxon>Bacillota</taxon>
        <taxon>Bacilli</taxon>
        <taxon>Lactobacillales</taxon>
        <taxon>Streptococcaceae</taxon>
        <taxon>Streptococcus</taxon>
    </lineage>
</organism>
<comment type="pathway">
    <text evidence="1 7">Cofactor biosynthesis; tetrahydrofolate biosynthesis; 5,6,7,8-tetrahydrofolate from 7,8-dihydrofolate: step 1/1.</text>
</comment>
<dbReference type="InterPro" id="IPR017925">
    <property type="entry name" value="DHFR_CS"/>
</dbReference>
<dbReference type="GO" id="GO:0046654">
    <property type="term" value="P:tetrahydrofolate biosynthetic process"/>
    <property type="evidence" value="ECO:0007669"/>
    <property type="project" value="UniProtKB-UniPathway"/>
</dbReference>
<dbReference type="InterPro" id="IPR001796">
    <property type="entry name" value="DHFR_dom"/>
</dbReference>
<dbReference type="Gene3D" id="3.40.430.10">
    <property type="entry name" value="Dihydrofolate Reductase, subunit A"/>
    <property type="match status" value="1"/>
</dbReference>
<dbReference type="SUPFAM" id="SSF53597">
    <property type="entry name" value="Dihydrofolate reductase-like"/>
    <property type="match status" value="1"/>
</dbReference>
<dbReference type="InterPro" id="IPR024072">
    <property type="entry name" value="DHFR-like_dom_sf"/>
</dbReference>
<dbReference type="PROSITE" id="PS00075">
    <property type="entry name" value="DHFR_1"/>
    <property type="match status" value="1"/>
</dbReference>
<reference evidence="10 11" key="1">
    <citation type="journal article" date="2016" name="Int. J. Syst. Evol. Microbiol.">
        <title>Streptococcuspantholopis sp. nov., isolated from faeces of the Tibetan antelope (Pantholops hodgsonii).</title>
        <authorList>
            <person name="Bai X."/>
            <person name="Xiong Y."/>
            <person name="Lu S."/>
            <person name="Jin D."/>
            <person name="Lai X."/>
            <person name="Yang J."/>
            <person name="Niu L."/>
            <person name="Hu S."/>
            <person name="Meng X."/>
            <person name="Pu J."/>
            <person name="Ye C."/>
            <person name="Xu J."/>
        </authorList>
    </citation>
    <scope>NUCLEOTIDE SEQUENCE [LARGE SCALE GENOMIC DNA]</scope>
    <source>
        <strain evidence="10 11">TA 26</strain>
    </source>
</reference>
<evidence type="ECO:0000256" key="3">
    <source>
        <dbReference type="ARBA" id="ARBA00012856"/>
    </source>
</evidence>
<dbReference type="PANTHER" id="PTHR48069">
    <property type="entry name" value="DIHYDROFOLATE REDUCTASE"/>
    <property type="match status" value="1"/>
</dbReference>
<keyword evidence="6 7" id="KW-0560">Oxidoreductase</keyword>
<dbReference type="PROSITE" id="PS51330">
    <property type="entry name" value="DHFR_2"/>
    <property type="match status" value="1"/>
</dbReference>
<dbReference type="EMBL" id="CP014699">
    <property type="protein sequence ID" value="AND79219.1"/>
    <property type="molecule type" value="Genomic_DNA"/>
</dbReference>
<sequence length="165" mass="18689">MTKRIIAIWAEDKAGLIGADGSLPWHLPKELQHFKKTTMGQALLMGRVTFDGMNRRVLPGRDTLILTQKTDIKSQENLIVVHSVAEALEWFAKQNKSLFIVGGASVYKAFSEHYDALIKTTVDGRFTGDTYFPELDLSDFHQTSQIFYTKDDKNAYNFSVTVLEK</sequence>
<dbReference type="GO" id="GO:0046452">
    <property type="term" value="P:dihydrofolate metabolic process"/>
    <property type="evidence" value="ECO:0007669"/>
    <property type="project" value="TreeGrafter"/>
</dbReference>
<evidence type="ECO:0000256" key="6">
    <source>
        <dbReference type="ARBA" id="ARBA00023002"/>
    </source>
</evidence>
<name>A0A172Q6W0_9STRE</name>
<dbReference type="PIRSF" id="PIRSF000194">
    <property type="entry name" value="DHFR"/>
    <property type="match status" value="1"/>
</dbReference>
<evidence type="ECO:0000256" key="7">
    <source>
        <dbReference type="PIRNR" id="PIRNR000194"/>
    </source>
</evidence>
<evidence type="ECO:0000256" key="8">
    <source>
        <dbReference type="RuleBase" id="RU004474"/>
    </source>
</evidence>
<dbReference type="CDD" id="cd00209">
    <property type="entry name" value="DHFR"/>
    <property type="match status" value="1"/>
</dbReference>
<dbReference type="Pfam" id="PF00186">
    <property type="entry name" value="DHFR_1"/>
    <property type="match status" value="1"/>
</dbReference>
<protein>
    <recommendedName>
        <fullName evidence="3 7">Dihydrofolate reductase</fullName>
        <ecNumber evidence="3 7">1.5.1.3</ecNumber>
    </recommendedName>
</protein>
<dbReference type="PANTHER" id="PTHR48069:SF3">
    <property type="entry name" value="DIHYDROFOLATE REDUCTASE"/>
    <property type="match status" value="1"/>
</dbReference>
<dbReference type="GO" id="GO:0006730">
    <property type="term" value="P:one-carbon metabolic process"/>
    <property type="evidence" value="ECO:0007669"/>
    <property type="project" value="UniProtKB-KW"/>
</dbReference>
<dbReference type="PRINTS" id="PR00070">
    <property type="entry name" value="DHFR"/>
</dbReference>
<feature type="domain" description="DHFR" evidence="9">
    <location>
        <begin position="4"/>
        <end position="165"/>
    </location>
</feature>
<dbReference type="GO" id="GO:0046655">
    <property type="term" value="P:folic acid metabolic process"/>
    <property type="evidence" value="ECO:0007669"/>
    <property type="project" value="TreeGrafter"/>
</dbReference>
<dbReference type="UniPathway" id="UPA00077">
    <property type="reaction ID" value="UER00158"/>
</dbReference>
<dbReference type="KEGG" id="spat:A0O21_03830"/>
<accession>A0A172Q6W0</accession>
<dbReference type="Proteomes" id="UP000077317">
    <property type="component" value="Chromosome"/>
</dbReference>
<dbReference type="RefSeq" id="WP_067061557.1">
    <property type="nucleotide sequence ID" value="NZ_CP014699.1"/>
</dbReference>
<evidence type="ECO:0000256" key="2">
    <source>
        <dbReference type="ARBA" id="ARBA00009539"/>
    </source>
</evidence>
<evidence type="ECO:0000313" key="11">
    <source>
        <dbReference type="Proteomes" id="UP000077317"/>
    </source>
</evidence>
<evidence type="ECO:0000256" key="4">
    <source>
        <dbReference type="ARBA" id="ARBA00022563"/>
    </source>
</evidence>
<comment type="catalytic activity">
    <reaction evidence="7">
        <text>(6S)-5,6,7,8-tetrahydrofolate + NADP(+) = 7,8-dihydrofolate + NADPH + H(+)</text>
        <dbReference type="Rhea" id="RHEA:15009"/>
        <dbReference type="ChEBI" id="CHEBI:15378"/>
        <dbReference type="ChEBI" id="CHEBI:57451"/>
        <dbReference type="ChEBI" id="CHEBI:57453"/>
        <dbReference type="ChEBI" id="CHEBI:57783"/>
        <dbReference type="ChEBI" id="CHEBI:58349"/>
        <dbReference type="EC" id="1.5.1.3"/>
    </reaction>
</comment>
<dbReference type="GO" id="GO:0005829">
    <property type="term" value="C:cytosol"/>
    <property type="evidence" value="ECO:0007669"/>
    <property type="project" value="TreeGrafter"/>
</dbReference>